<name>A0A822Y9R6_NELNU</name>
<dbReference type="PANTHER" id="PTHR47875:SF1">
    <property type="entry name" value="PEPTIDYL-PROLYL CIS-TRANS ISOMERASE CYP28, CHLOROPLASTIC"/>
    <property type="match status" value="1"/>
</dbReference>
<evidence type="ECO:0000313" key="2">
    <source>
        <dbReference type="Proteomes" id="UP000607653"/>
    </source>
</evidence>
<dbReference type="PANTHER" id="PTHR47875">
    <property type="entry name" value="PEPTIDYL-PROLYL CIS-TRANS ISOMERASE CYP28, CHLOROPLASTIC"/>
    <property type="match status" value="1"/>
</dbReference>
<proteinExistence type="predicted"/>
<protein>
    <submittedName>
        <fullName evidence="1">Uncharacterized protein</fullName>
    </submittedName>
</protein>
<dbReference type="EMBL" id="DUZY01000002">
    <property type="protein sequence ID" value="DAD27745.1"/>
    <property type="molecule type" value="Genomic_DNA"/>
</dbReference>
<organism evidence="1 2">
    <name type="scientific">Nelumbo nucifera</name>
    <name type="common">Sacred lotus</name>
    <dbReference type="NCBI Taxonomy" id="4432"/>
    <lineage>
        <taxon>Eukaryota</taxon>
        <taxon>Viridiplantae</taxon>
        <taxon>Streptophyta</taxon>
        <taxon>Embryophyta</taxon>
        <taxon>Tracheophyta</taxon>
        <taxon>Spermatophyta</taxon>
        <taxon>Magnoliopsida</taxon>
        <taxon>Proteales</taxon>
        <taxon>Nelumbonaceae</taxon>
        <taxon>Nelumbo</taxon>
    </lineage>
</organism>
<keyword evidence="2" id="KW-1185">Reference proteome</keyword>
<dbReference type="InterPro" id="IPR044178">
    <property type="entry name" value="CYP28-like"/>
</dbReference>
<dbReference type="Proteomes" id="UP000607653">
    <property type="component" value="Unassembled WGS sequence"/>
</dbReference>
<accession>A0A822Y9R6</accession>
<reference evidence="1 2" key="1">
    <citation type="journal article" date="2020" name="Mol. Biol. Evol.">
        <title>Distinct Expression and Methylation Patterns for Genes with Different Fates following a Single Whole-Genome Duplication in Flowering Plants.</title>
        <authorList>
            <person name="Shi T."/>
            <person name="Rahmani R.S."/>
            <person name="Gugger P.F."/>
            <person name="Wang M."/>
            <person name="Li H."/>
            <person name="Zhang Y."/>
            <person name="Li Z."/>
            <person name="Wang Q."/>
            <person name="Van de Peer Y."/>
            <person name="Marchal K."/>
            <person name="Chen J."/>
        </authorList>
    </citation>
    <scope>NUCLEOTIDE SEQUENCE [LARGE SCALE GENOMIC DNA]</scope>
    <source>
        <tissue evidence="1">Leaf</tissue>
    </source>
</reference>
<dbReference type="AlphaFoldDB" id="A0A822Y9R6"/>
<gene>
    <name evidence="1" type="ORF">HUJ06_029213</name>
</gene>
<evidence type="ECO:0000313" key="1">
    <source>
        <dbReference type="EMBL" id="DAD27745.1"/>
    </source>
</evidence>
<sequence>MLQRQRTSEFLPLSPFFSFPFLLSDFLSFPFVAADEKETVPPPLSPPPPPLPPIPDTTIIDRVYMDFSVCPNYFRSDRTLGDEFAACQEAEPLGPRRVRPLRQACPFNRLQL</sequence>
<comment type="caution">
    <text evidence="1">The sequence shown here is derived from an EMBL/GenBank/DDBJ whole genome shotgun (WGS) entry which is preliminary data.</text>
</comment>